<protein>
    <submittedName>
        <fullName evidence="1">Esterase family protein</fullName>
    </submittedName>
</protein>
<keyword evidence="2" id="KW-1185">Reference proteome</keyword>
<dbReference type="EMBL" id="WIGN01000122">
    <property type="protein sequence ID" value="KAF6808177.1"/>
    <property type="molecule type" value="Genomic_DNA"/>
</dbReference>
<dbReference type="AlphaFoldDB" id="A0A8H6J875"/>
<comment type="caution">
    <text evidence="1">The sequence shown here is derived from an EMBL/GenBank/DDBJ whole genome shotgun (WGS) entry which is preliminary data.</text>
</comment>
<reference evidence="1 2" key="1">
    <citation type="journal article" date="2020" name="Phytopathology">
        <title>Genome Sequence Resources of Colletotrichum truncatum, C. plurivorum, C. musicola, and C. sojae: Four Species Pathogenic to Soybean (Glycine max).</title>
        <authorList>
            <person name="Rogerio F."/>
            <person name="Boufleur T.R."/>
            <person name="Ciampi-Guillardi M."/>
            <person name="Sukno S.A."/>
            <person name="Thon M.R."/>
            <person name="Massola Junior N.S."/>
            <person name="Baroncelli R."/>
        </authorList>
    </citation>
    <scope>NUCLEOTIDE SEQUENCE [LARGE SCALE GENOMIC DNA]</scope>
    <source>
        <strain evidence="1 2">LFN0009</strain>
    </source>
</reference>
<organism evidence="1 2">
    <name type="scientific">Colletotrichum sojae</name>
    <dbReference type="NCBI Taxonomy" id="2175907"/>
    <lineage>
        <taxon>Eukaryota</taxon>
        <taxon>Fungi</taxon>
        <taxon>Dikarya</taxon>
        <taxon>Ascomycota</taxon>
        <taxon>Pezizomycotina</taxon>
        <taxon>Sordariomycetes</taxon>
        <taxon>Hypocreomycetidae</taxon>
        <taxon>Glomerellales</taxon>
        <taxon>Glomerellaceae</taxon>
        <taxon>Colletotrichum</taxon>
        <taxon>Colletotrichum orchidearum species complex</taxon>
    </lineage>
</organism>
<sequence length="73" mass="8407">MDSAQIKSKNHGEAERQALAQVGNITLPDTAFCEADASWWTPTRQIKTFHRRMRGMMENRDTIIKEMGHYGQI</sequence>
<name>A0A8H6J875_9PEZI</name>
<proteinExistence type="predicted"/>
<accession>A0A8H6J875</accession>
<evidence type="ECO:0000313" key="2">
    <source>
        <dbReference type="Proteomes" id="UP000652219"/>
    </source>
</evidence>
<evidence type="ECO:0000313" key="1">
    <source>
        <dbReference type="EMBL" id="KAF6808177.1"/>
    </source>
</evidence>
<gene>
    <name evidence="1" type="ORF">CSOJ01_07686</name>
</gene>
<dbReference type="Proteomes" id="UP000652219">
    <property type="component" value="Unassembled WGS sequence"/>
</dbReference>